<dbReference type="RefSeq" id="WP_422919066.1">
    <property type="nucleotide sequence ID" value="NZ_JAMZEJ010000003.1"/>
</dbReference>
<proteinExistence type="predicted"/>
<gene>
    <name evidence="2" type="ORF">NFI88_05695</name>
</gene>
<evidence type="ECO:0000256" key="1">
    <source>
        <dbReference type="ARBA" id="ARBA00023027"/>
    </source>
</evidence>
<evidence type="ECO:0000313" key="2">
    <source>
        <dbReference type="EMBL" id="MCQ8240336.1"/>
    </source>
</evidence>
<name>A0ABT1VVG9_9PROT</name>
<keyword evidence="1" id="KW-0520">NAD</keyword>
<dbReference type="Gene3D" id="3.40.50.720">
    <property type="entry name" value="NAD(P)-binding Rossmann-like Domain"/>
    <property type="match status" value="1"/>
</dbReference>
<sequence>MAGSSETPHLLVFGLGYCARALAVMAVGAGWRVTGTSRRPDAAPPVSGVRIVGPSEGALMAGDVTHLLSSVPPDADGDPVLRLLGPRPLIPALRWVGYFSTTGVYGDRNGDWVDENTPAAPGGERGRRRLAAERDWVDAAGVVPIDLLRIAGIYGPARSPFDALRRGEAKRVAAPGRLFGRIHRDDVAGATFQAMRQCCDGSWRQDAPPREPARVRVLNLSDDLPAESAAVTAEAASLLGVVPPDPVPLEEALRTMSPMGRSFWAEDRKVRSVLTCRRLGRPWRYPTYREGLRAILEAETAEG</sequence>
<accession>A0ABT1VVG9</accession>
<organism evidence="2 3">
    <name type="scientific">Rhizosaccharibacter radicis</name>
    <dbReference type="NCBI Taxonomy" id="2782605"/>
    <lineage>
        <taxon>Bacteria</taxon>
        <taxon>Pseudomonadati</taxon>
        <taxon>Pseudomonadota</taxon>
        <taxon>Alphaproteobacteria</taxon>
        <taxon>Acetobacterales</taxon>
        <taxon>Acetobacteraceae</taxon>
        <taxon>Rhizosaccharibacter</taxon>
    </lineage>
</organism>
<protein>
    <submittedName>
        <fullName evidence="2">SDR family NAD(P)-dependent oxidoreductase</fullName>
    </submittedName>
</protein>
<dbReference type="EMBL" id="JAMZEJ010000003">
    <property type="protein sequence ID" value="MCQ8240336.1"/>
    <property type="molecule type" value="Genomic_DNA"/>
</dbReference>
<reference evidence="2 3" key="1">
    <citation type="submission" date="2022-06" db="EMBL/GenBank/DDBJ databases">
        <title>Rhizosaccharibacter gen. nov. sp. nov. KSS12, endophytic bacteria isolated from sugarcane.</title>
        <authorList>
            <person name="Pitiwittayakul N."/>
        </authorList>
    </citation>
    <scope>NUCLEOTIDE SEQUENCE [LARGE SCALE GENOMIC DNA]</scope>
    <source>
        <strain evidence="2 3">KSS12</strain>
    </source>
</reference>
<dbReference type="InterPro" id="IPR036291">
    <property type="entry name" value="NAD(P)-bd_dom_sf"/>
</dbReference>
<dbReference type="PANTHER" id="PTHR43574">
    <property type="entry name" value="EPIMERASE-RELATED"/>
    <property type="match status" value="1"/>
</dbReference>
<keyword evidence="3" id="KW-1185">Reference proteome</keyword>
<dbReference type="Proteomes" id="UP001524547">
    <property type="component" value="Unassembled WGS sequence"/>
</dbReference>
<dbReference type="SUPFAM" id="SSF51735">
    <property type="entry name" value="NAD(P)-binding Rossmann-fold domains"/>
    <property type="match status" value="1"/>
</dbReference>
<comment type="caution">
    <text evidence="2">The sequence shown here is derived from an EMBL/GenBank/DDBJ whole genome shotgun (WGS) entry which is preliminary data.</text>
</comment>
<evidence type="ECO:0000313" key="3">
    <source>
        <dbReference type="Proteomes" id="UP001524547"/>
    </source>
</evidence>